<comment type="caution">
    <text evidence="3">The sequence shown here is derived from an EMBL/GenBank/DDBJ whole genome shotgun (WGS) entry which is preliminary data.</text>
</comment>
<feature type="region of interest" description="Disordered" evidence="2">
    <location>
        <begin position="410"/>
        <end position="471"/>
    </location>
</feature>
<evidence type="ECO:0000256" key="1">
    <source>
        <dbReference type="SAM" id="Coils"/>
    </source>
</evidence>
<keyword evidence="4" id="KW-1185">Reference proteome</keyword>
<feature type="coiled-coil region" evidence="1">
    <location>
        <begin position="230"/>
        <end position="257"/>
    </location>
</feature>
<feature type="compositionally biased region" description="Polar residues" evidence="2">
    <location>
        <begin position="501"/>
        <end position="510"/>
    </location>
</feature>
<dbReference type="OrthoDB" id="5572445at2759"/>
<feature type="region of interest" description="Disordered" evidence="2">
    <location>
        <begin position="497"/>
        <end position="529"/>
    </location>
</feature>
<dbReference type="Proteomes" id="UP001140011">
    <property type="component" value="Unassembled WGS sequence"/>
</dbReference>
<sequence>MEQNSEVSRLMESLNMLIDRGDEPGDPAPSQVQRLEASLQIIDGKLSEHYRMHNEALSSIKQLTDVLVCQGQLLAKMHQRQETTVRDLDLVTTEIKQARADTTAQLQLIARAQVAATSLLQAIRPISQGAMPTIHSDFLSGSGYSASQRSVHSPVSAHLSPASSQASEYLSINQVALHTPTYGGLVTPQSADFAAATDARRAHNAVAALAQQQQLTPQQQQTFYHQLQKQQQHQLHLQQHQQQRLRLQQQQQLQQQTALQPYMPATQPQHQHQHQYQFLQQQHQLFAQVASAHQHQHQHQHQQVQYAVPPMPVMSNSLVSVTPDLSPNTSAPVKIEPAETTPTPIQESTAASSARQEHMRQPVSITEQPPQYAPAATAIIDEVSQPVATMAVASAVPVVINAPDIAPAAPRDIPTTAPTPTASTAPAVKATPASVPAPTPTKAIATPASTAAPKPATAKPVPKSATAKPTHVVNQSMMPVSLIKQLSPAAAQSTAKASTKLSLTPKSVTPSKPLVATPASAVVPTQSYRSQMEDAATAAARAAIPR</sequence>
<name>A0A9W8L9F4_9FUNG</name>
<feature type="non-terminal residue" evidence="3">
    <location>
        <position position="546"/>
    </location>
</feature>
<protein>
    <submittedName>
        <fullName evidence="3">Uncharacterized protein</fullName>
    </submittedName>
</protein>
<dbReference type="AlphaFoldDB" id="A0A9W8L9F4"/>
<proteinExistence type="predicted"/>
<evidence type="ECO:0000313" key="3">
    <source>
        <dbReference type="EMBL" id="KAJ2750476.1"/>
    </source>
</evidence>
<feature type="region of interest" description="Disordered" evidence="2">
    <location>
        <begin position="324"/>
        <end position="355"/>
    </location>
</feature>
<feature type="compositionally biased region" description="Low complexity" evidence="2">
    <location>
        <begin position="410"/>
        <end position="470"/>
    </location>
</feature>
<accession>A0A9W8L9F4</accession>
<evidence type="ECO:0000313" key="4">
    <source>
        <dbReference type="Proteomes" id="UP001140011"/>
    </source>
</evidence>
<feature type="compositionally biased region" description="Polar residues" evidence="2">
    <location>
        <begin position="340"/>
        <end position="354"/>
    </location>
</feature>
<dbReference type="EMBL" id="JANBUH010000554">
    <property type="protein sequence ID" value="KAJ2750476.1"/>
    <property type="molecule type" value="Genomic_DNA"/>
</dbReference>
<keyword evidence="1" id="KW-0175">Coiled coil</keyword>
<evidence type="ECO:0000256" key="2">
    <source>
        <dbReference type="SAM" id="MobiDB-lite"/>
    </source>
</evidence>
<organism evidence="3 4">
    <name type="scientific">Coemansia pectinata</name>
    <dbReference type="NCBI Taxonomy" id="1052879"/>
    <lineage>
        <taxon>Eukaryota</taxon>
        <taxon>Fungi</taxon>
        <taxon>Fungi incertae sedis</taxon>
        <taxon>Zoopagomycota</taxon>
        <taxon>Kickxellomycotina</taxon>
        <taxon>Kickxellomycetes</taxon>
        <taxon>Kickxellales</taxon>
        <taxon>Kickxellaceae</taxon>
        <taxon>Coemansia</taxon>
    </lineage>
</organism>
<reference evidence="3" key="1">
    <citation type="submission" date="2022-07" db="EMBL/GenBank/DDBJ databases">
        <title>Phylogenomic reconstructions and comparative analyses of Kickxellomycotina fungi.</title>
        <authorList>
            <person name="Reynolds N.K."/>
            <person name="Stajich J.E."/>
            <person name="Barry K."/>
            <person name="Grigoriev I.V."/>
            <person name="Crous P."/>
            <person name="Smith M.E."/>
        </authorList>
    </citation>
    <scope>NUCLEOTIDE SEQUENCE</scope>
    <source>
        <strain evidence="3">BCRC 34297</strain>
    </source>
</reference>
<gene>
    <name evidence="3" type="ORF">GGI19_005089</name>
</gene>